<feature type="binding site" evidence="3">
    <location>
        <begin position="1163"/>
        <end position="1170"/>
    </location>
    <ligand>
        <name>ATP</name>
        <dbReference type="ChEBI" id="CHEBI:30616"/>
    </ligand>
</feature>
<keyword evidence="3" id="KW-0505">Motor protein</keyword>
<sequence>MSRVADAVTAPSVENDVAMAHAGAQVAPLPHHIKEFHVGALLSDPSDAVVAPRREEEERYIPVTLAKAHLARVVQDMHAMKENQTRQVNVIVEQYKKMEQESKTYYEEYITTLKKRARDKLTEAQDKYKALEDTLHEQTKRAEEERTDMVEKHAREEEAHEKAAKRMRQVLETSCVQYEEQMTWMQKQVALELRRVVGEREQEMHGVEVCARNQLLMNWEDVQAASMRQTDRLHRLQHDMETKEAAYRREIRRIQEQHTIDHEVYRCVSTVINRVVDMEHQLVKMKRTKELQTEIKKLQQEVKRTTQQHDGLMKRLHEAQARWERAERASVKQAMDSILRTIELQPKEPRYKPPVKATMQDNGFQTQTEEQKEVKAVRPSMSDVGIETNPPPARQDAETEPMSVVPELSLLSGEQLQYEADVERYKERNAALVRSKQELRVVKTQMQSCLEDKNAAKARIKQWLSDFQAKYGRDPTIEEKAQVKELYLAFKESEDKYNKTKEQVAVLKTAHHERVVEVEALSQWHALAASSSRRAKDSDEDNSAREQGSSDQGPRPVSREVLPTDSSAKVLQLEDEVKSLRQALETTRLEQDKPVSPQNQESSSHALDTVPLIAEEKATAMTPRDEVSADEKQQLKMVREELTKYTKESKALNVQREELRTTIAALTSEIADRREEKTRLETQIEQLRLHAELMESDDSALLATSEEKHGAERQEEEEGDEEDQEEANTAVEEDQDMAADAKTTPQAPALTDNERADGAKEAQLLTLLREAIDTGKMQWNRGDKAKCHQIYVRACEKSIELLREMRTPRRVEVGILRSALQEASKLPPARSSTILRKQLDMLVAMCENHAKDREAKVAAAARAASITPVTSPVSRASPQRKAFKKGTAGEETTETPNTSSGPVNKALEGELKQKLKALEAKQKADKVRITQLEAALSKTEMQLSAASTGGGNAGGANSVLLERKLADAEKKHTKAMEDAEKSAKKEVTALTQQLQTVQAKSQGLQEQIDKLTKELATVGGKASQLSKIEEEVVTLRTKAAQVESLTVELAASRSEYGKLETSYKEEQSLRKKYYNMIEDMKGKIRVYARCRPMSSSENERGCQTCVRFVDEFSMELKTSHGPKTFAYDHVFPPASTQDEVFEDTKNLLQSAIDGYNVCIFAYGQTGSGKTFTMTGSESLPGLTPRAIHHLFRLAEETRSNNTITFQAFMLELYNDNLIDLLHLVDGGSSDKDAPKLDIKKNDKGMVFVQNITTKGCTNAQQTLKLFDAANKKRQVGATKMNAESSRSHSVFSILIENYNKTTKATSIGKLSLVDLAGSERAGKTGATADRLKEAQAINKSLSALGDVIAALSSNEKFIPYRNNKLTQLMQDSLGGNAKTLMFVNISPADYNQEETQTSLQYASRVKLITNNANKTSESEQVNRLKAIIRQLRSGKTDVDLEGVLD</sequence>
<evidence type="ECO:0000256" key="3">
    <source>
        <dbReference type="PROSITE-ProRule" id="PRU00283"/>
    </source>
</evidence>
<evidence type="ECO:0000313" key="7">
    <source>
        <dbReference type="EMBL" id="TMW59570.1"/>
    </source>
</evidence>
<organism evidence="7 8">
    <name type="scientific">Pythium oligandrum</name>
    <name type="common">Mycoparasitic fungus</name>
    <dbReference type="NCBI Taxonomy" id="41045"/>
    <lineage>
        <taxon>Eukaryota</taxon>
        <taxon>Sar</taxon>
        <taxon>Stramenopiles</taxon>
        <taxon>Oomycota</taxon>
        <taxon>Peronosporomycetes</taxon>
        <taxon>Pythiales</taxon>
        <taxon>Pythiaceae</taxon>
        <taxon>Pythium</taxon>
    </lineage>
</organism>
<proteinExistence type="inferred from homology"/>
<feature type="region of interest" description="Disordered" evidence="5">
    <location>
        <begin position="705"/>
        <end position="752"/>
    </location>
</feature>
<evidence type="ECO:0000256" key="4">
    <source>
        <dbReference type="SAM" id="Coils"/>
    </source>
</evidence>
<keyword evidence="2 3" id="KW-0067">ATP-binding</keyword>
<accession>A0A8K1CB49</accession>
<evidence type="ECO:0000313" key="8">
    <source>
        <dbReference type="Proteomes" id="UP000794436"/>
    </source>
</evidence>
<dbReference type="SMART" id="SM00129">
    <property type="entry name" value="KISc"/>
    <property type="match status" value="1"/>
</dbReference>
<dbReference type="GO" id="GO:0008017">
    <property type="term" value="F:microtubule binding"/>
    <property type="evidence" value="ECO:0007669"/>
    <property type="project" value="InterPro"/>
</dbReference>
<feature type="region of interest" description="Disordered" evidence="5">
    <location>
        <begin position="866"/>
        <end position="905"/>
    </location>
</feature>
<dbReference type="FunFam" id="3.40.850.10:FF:000146">
    <property type="entry name" value="Kinesin-like protein"/>
    <property type="match status" value="1"/>
</dbReference>
<dbReference type="InterPro" id="IPR027417">
    <property type="entry name" value="P-loop_NTPase"/>
</dbReference>
<keyword evidence="8" id="KW-1185">Reference proteome</keyword>
<feature type="coiled-coil region" evidence="4">
    <location>
        <begin position="81"/>
        <end position="148"/>
    </location>
</feature>
<dbReference type="Proteomes" id="UP000794436">
    <property type="component" value="Unassembled WGS sequence"/>
</dbReference>
<dbReference type="PROSITE" id="PS50067">
    <property type="entry name" value="KINESIN_MOTOR_2"/>
    <property type="match status" value="1"/>
</dbReference>
<dbReference type="PRINTS" id="PR00380">
    <property type="entry name" value="KINESINHEAVY"/>
</dbReference>
<feature type="region of interest" description="Disordered" evidence="5">
    <location>
        <begin position="365"/>
        <end position="399"/>
    </location>
</feature>
<feature type="domain" description="Kinesin motor" evidence="6">
    <location>
        <begin position="1083"/>
        <end position="1408"/>
    </location>
</feature>
<dbReference type="GO" id="GO:0005524">
    <property type="term" value="F:ATP binding"/>
    <property type="evidence" value="ECO:0007669"/>
    <property type="project" value="UniProtKB-UniRule"/>
</dbReference>
<feature type="coiled-coil region" evidence="4">
    <location>
        <begin position="628"/>
        <end position="697"/>
    </location>
</feature>
<dbReference type="InterPro" id="IPR019821">
    <property type="entry name" value="Kinesin_motor_CS"/>
</dbReference>
<feature type="compositionally biased region" description="Acidic residues" evidence="5">
    <location>
        <begin position="714"/>
        <end position="737"/>
    </location>
</feature>
<dbReference type="Gene3D" id="3.40.850.10">
    <property type="entry name" value="Kinesin motor domain"/>
    <property type="match status" value="1"/>
</dbReference>
<dbReference type="GO" id="GO:0003777">
    <property type="term" value="F:microtubule motor activity"/>
    <property type="evidence" value="ECO:0007669"/>
    <property type="project" value="InterPro"/>
</dbReference>
<dbReference type="PANTHER" id="PTHR47972">
    <property type="entry name" value="KINESIN-LIKE PROTEIN KLP-3"/>
    <property type="match status" value="1"/>
</dbReference>
<dbReference type="PANTHER" id="PTHR47972:SF16">
    <property type="entry name" value="KINESIN-LIKE PROTEIN"/>
    <property type="match status" value="1"/>
</dbReference>
<dbReference type="OrthoDB" id="3176171at2759"/>
<feature type="region of interest" description="Disordered" evidence="5">
    <location>
        <begin position="530"/>
        <end position="573"/>
    </location>
</feature>
<feature type="compositionally biased region" description="Polar residues" evidence="5">
    <location>
        <begin position="867"/>
        <end position="877"/>
    </location>
</feature>
<dbReference type="PROSITE" id="PS00411">
    <property type="entry name" value="KINESIN_MOTOR_1"/>
    <property type="match status" value="1"/>
</dbReference>
<evidence type="ECO:0000256" key="2">
    <source>
        <dbReference type="ARBA" id="ARBA00022840"/>
    </source>
</evidence>
<gene>
    <name evidence="7" type="ORF">Poli38472_004639</name>
</gene>
<evidence type="ECO:0000256" key="1">
    <source>
        <dbReference type="ARBA" id="ARBA00022741"/>
    </source>
</evidence>
<keyword evidence="4" id="KW-0175">Coiled coil</keyword>
<name>A0A8K1CB49_PYTOL</name>
<reference evidence="7" key="1">
    <citation type="submission" date="2019-03" db="EMBL/GenBank/DDBJ databases">
        <title>Long read genome sequence of the mycoparasitic Pythium oligandrum ATCC 38472 isolated from sugarbeet rhizosphere.</title>
        <authorList>
            <person name="Gaulin E."/>
        </authorList>
    </citation>
    <scope>NUCLEOTIDE SEQUENCE</scope>
    <source>
        <strain evidence="7">ATCC 38472_TT</strain>
    </source>
</reference>
<dbReference type="InterPro" id="IPR001752">
    <property type="entry name" value="Kinesin_motor_dom"/>
</dbReference>
<feature type="coiled-coil region" evidence="4">
    <location>
        <begin position="483"/>
        <end position="510"/>
    </location>
</feature>
<keyword evidence="1 3" id="KW-0547">Nucleotide-binding</keyword>
<dbReference type="EMBL" id="SPLM01000109">
    <property type="protein sequence ID" value="TMW59570.1"/>
    <property type="molecule type" value="Genomic_DNA"/>
</dbReference>
<dbReference type="GO" id="GO:0007018">
    <property type="term" value="P:microtubule-based movement"/>
    <property type="evidence" value="ECO:0007669"/>
    <property type="project" value="InterPro"/>
</dbReference>
<comment type="similarity">
    <text evidence="3">Belongs to the TRAFAC class myosin-kinesin ATPase superfamily. Kinesin family.</text>
</comment>
<comment type="caution">
    <text evidence="7">The sequence shown here is derived from an EMBL/GenBank/DDBJ whole genome shotgun (WGS) entry which is preliminary data.</text>
</comment>
<dbReference type="CDD" id="cd01366">
    <property type="entry name" value="KISc_C_terminal"/>
    <property type="match status" value="1"/>
</dbReference>
<feature type="region of interest" description="Disordered" evidence="5">
    <location>
        <begin position="586"/>
        <end position="610"/>
    </location>
</feature>
<dbReference type="Pfam" id="PF00225">
    <property type="entry name" value="Kinesin"/>
    <property type="match status" value="1"/>
</dbReference>
<protein>
    <recommendedName>
        <fullName evidence="6">Kinesin motor domain-containing protein</fullName>
    </recommendedName>
</protein>
<evidence type="ECO:0000256" key="5">
    <source>
        <dbReference type="SAM" id="MobiDB-lite"/>
    </source>
</evidence>
<dbReference type="SUPFAM" id="SSF52540">
    <property type="entry name" value="P-loop containing nucleoside triphosphate hydrolases"/>
    <property type="match status" value="1"/>
</dbReference>
<feature type="compositionally biased region" description="Polar residues" evidence="5">
    <location>
        <begin position="596"/>
        <end position="606"/>
    </location>
</feature>
<feature type="coiled-coil region" evidence="4">
    <location>
        <begin position="288"/>
        <end position="322"/>
    </location>
</feature>
<dbReference type="InterPro" id="IPR036961">
    <property type="entry name" value="Kinesin_motor_dom_sf"/>
</dbReference>
<evidence type="ECO:0000259" key="6">
    <source>
        <dbReference type="PROSITE" id="PS50067"/>
    </source>
</evidence>
<dbReference type="InterPro" id="IPR027640">
    <property type="entry name" value="Kinesin-like_fam"/>
</dbReference>